<dbReference type="EMBL" id="KN832035">
    <property type="protein sequence ID" value="KIN97009.1"/>
    <property type="molecule type" value="Genomic_DNA"/>
</dbReference>
<keyword evidence="2" id="KW-1185">Reference proteome</keyword>
<dbReference type="Proteomes" id="UP000054217">
    <property type="component" value="Unassembled WGS sequence"/>
</dbReference>
<proteinExistence type="predicted"/>
<organism evidence="1 2">
    <name type="scientific">Pisolithus tinctorius Marx 270</name>
    <dbReference type="NCBI Taxonomy" id="870435"/>
    <lineage>
        <taxon>Eukaryota</taxon>
        <taxon>Fungi</taxon>
        <taxon>Dikarya</taxon>
        <taxon>Basidiomycota</taxon>
        <taxon>Agaricomycotina</taxon>
        <taxon>Agaricomycetes</taxon>
        <taxon>Agaricomycetidae</taxon>
        <taxon>Boletales</taxon>
        <taxon>Sclerodermatineae</taxon>
        <taxon>Pisolithaceae</taxon>
        <taxon>Pisolithus</taxon>
    </lineage>
</organism>
<name>A0A0C3N7I5_PISTI</name>
<dbReference type="HOGENOM" id="CLU_3069714_0_0_1"/>
<reference evidence="1 2" key="1">
    <citation type="submission" date="2014-04" db="EMBL/GenBank/DDBJ databases">
        <authorList>
            <consortium name="DOE Joint Genome Institute"/>
            <person name="Kuo A."/>
            <person name="Kohler A."/>
            <person name="Costa M.D."/>
            <person name="Nagy L.G."/>
            <person name="Floudas D."/>
            <person name="Copeland A."/>
            <person name="Barry K.W."/>
            <person name="Cichocki N."/>
            <person name="Veneault-Fourrey C."/>
            <person name="LaButti K."/>
            <person name="Lindquist E.A."/>
            <person name="Lipzen A."/>
            <person name="Lundell T."/>
            <person name="Morin E."/>
            <person name="Murat C."/>
            <person name="Sun H."/>
            <person name="Tunlid A."/>
            <person name="Henrissat B."/>
            <person name="Grigoriev I.V."/>
            <person name="Hibbett D.S."/>
            <person name="Martin F."/>
            <person name="Nordberg H.P."/>
            <person name="Cantor M.N."/>
            <person name="Hua S.X."/>
        </authorList>
    </citation>
    <scope>NUCLEOTIDE SEQUENCE [LARGE SCALE GENOMIC DNA]</scope>
    <source>
        <strain evidence="1 2">Marx 270</strain>
    </source>
</reference>
<reference evidence="2" key="2">
    <citation type="submission" date="2015-01" db="EMBL/GenBank/DDBJ databases">
        <title>Evolutionary Origins and Diversification of the Mycorrhizal Mutualists.</title>
        <authorList>
            <consortium name="DOE Joint Genome Institute"/>
            <consortium name="Mycorrhizal Genomics Consortium"/>
            <person name="Kohler A."/>
            <person name="Kuo A."/>
            <person name="Nagy L.G."/>
            <person name="Floudas D."/>
            <person name="Copeland A."/>
            <person name="Barry K.W."/>
            <person name="Cichocki N."/>
            <person name="Veneault-Fourrey C."/>
            <person name="LaButti K."/>
            <person name="Lindquist E.A."/>
            <person name="Lipzen A."/>
            <person name="Lundell T."/>
            <person name="Morin E."/>
            <person name="Murat C."/>
            <person name="Riley R."/>
            <person name="Ohm R."/>
            <person name="Sun H."/>
            <person name="Tunlid A."/>
            <person name="Henrissat B."/>
            <person name="Grigoriev I.V."/>
            <person name="Hibbett D.S."/>
            <person name="Martin F."/>
        </authorList>
    </citation>
    <scope>NUCLEOTIDE SEQUENCE [LARGE SCALE GENOMIC DNA]</scope>
    <source>
        <strain evidence="2">Marx 270</strain>
    </source>
</reference>
<sequence length="53" mass="6058">MSGSKRQGSLSPRHLVQSSPLHIFVCIDPLNEDKAYQRQQDMWPTVTMSSHTM</sequence>
<evidence type="ECO:0000313" key="2">
    <source>
        <dbReference type="Proteomes" id="UP000054217"/>
    </source>
</evidence>
<accession>A0A0C3N7I5</accession>
<evidence type="ECO:0000313" key="1">
    <source>
        <dbReference type="EMBL" id="KIN97009.1"/>
    </source>
</evidence>
<dbReference type="InParanoid" id="A0A0C3N7I5"/>
<gene>
    <name evidence="1" type="ORF">M404DRAFT_1006287</name>
</gene>
<dbReference type="AlphaFoldDB" id="A0A0C3N7I5"/>
<protein>
    <submittedName>
        <fullName evidence="1">Uncharacterized protein</fullName>
    </submittedName>
</protein>